<feature type="domain" description="DUF6036" evidence="1">
    <location>
        <begin position="5"/>
        <end position="165"/>
    </location>
</feature>
<accession>A0A6J6FCL5</accession>
<reference evidence="2" key="1">
    <citation type="submission" date="2020-05" db="EMBL/GenBank/DDBJ databases">
        <authorList>
            <person name="Chiriac C."/>
            <person name="Salcher M."/>
            <person name="Ghai R."/>
            <person name="Kavagutti S V."/>
        </authorList>
    </citation>
    <scope>NUCLEOTIDE SEQUENCE</scope>
</reference>
<dbReference type="AlphaFoldDB" id="A0A6J6FCL5"/>
<organism evidence="2">
    <name type="scientific">freshwater metagenome</name>
    <dbReference type="NCBI Taxonomy" id="449393"/>
    <lineage>
        <taxon>unclassified sequences</taxon>
        <taxon>metagenomes</taxon>
        <taxon>ecological metagenomes</taxon>
    </lineage>
</organism>
<dbReference type="Pfam" id="PF19502">
    <property type="entry name" value="DUF6036"/>
    <property type="match status" value="1"/>
</dbReference>
<evidence type="ECO:0000313" key="2">
    <source>
        <dbReference type="EMBL" id="CAB4586612.1"/>
    </source>
</evidence>
<evidence type="ECO:0000259" key="1">
    <source>
        <dbReference type="Pfam" id="PF19502"/>
    </source>
</evidence>
<gene>
    <name evidence="2" type="ORF">UFOPK1493_03466</name>
</gene>
<name>A0A6J6FCL5_9ZZZZ</name>
<dbReference type="EMBL" id="CAEZSR010000194">
    <property type="protein sequence ID" value="CAB4586612.1"/>
    <property type="molecule type" value="Genomic_DNA"/>
</dbReference>
<dbReference type="InterPro" id="IPR045792">
    <property type="entry name" value="DUF6036"/>
</dbReference>
<protein>
    <submittedName>
        <fullName evidence="2">Unannotated protein</fullName>
    </submittedName>
</protein>
<proteinExistence type="predicted"/>
<sequence>MNREQLEHVVRAAATVAGVDDVVVLGSQAVLATIGDWHLPHEVTRSIEADIAIDHEIAPVSLGVDRADLALLIEGALGEGSQFHATHGYYAEGVELEVAVLADGWRERLVPLICETGAAPKVGWCLSVADVWVAKAAAARTKDYEFCQALAANGFVDRQVVDMLAASVRPPHRAAVDRVIARSFG</sequence>